<evidence type="ECO:0000259" key="4">
    <source>
        <dbReference type="Pfam" id="PF09242"/>
    </source>
</evidence>
<feature type="domain" description="FAD/NAD(P)-binding" evidence="3">
    <location>
        <begin position="48"/>
        <end position="165"/>
    </location>
</feature>
<dbReference type="RefSeq" id="WP_061330797.1">
    <property type="nucleotide sequence ID" value="NZ_LOCO01000001.1"/>
</dbReference>
<dbReference type="Gene3D" id="3.50.50.60">
    <property type="entry name" value="FAD/NAD(P)-binding domain"/>
    <property type="match status" value="2"/>
</dbReference>
<keyword evidence="1" id="KW-0285">Flavoprotein</keyword>
<comment type="caution">
    <text evidence="6">The sequence shown here is derived from an EMBL/GenBank/DDBJ whole genome shotgun (WGS) entry which is preliminary data.</text>
</comment>
<organism evidence="6 7">
    <name type="scientific">Marinobacter excellens LAMA 842</name>
    <dbReference type="NCBI Taxonomy" id="1306954"/>
    <lineage>
        <taxon>Bacteria</taxon>
        <taxon>Pseudomonadati</taxon>
        <taxon>Pseudomonadota</taxon>
        <taxon>Gammaproteobacteria</taxon>
        <taxon>Pseudomonadales</taxon>
        <taxon>Marinobacteraceae</taxon>
        <taxon>Marinobacter</taxon>
    </lineage>
</organism>
<dbReference type="PANTHER" id="PTHR43755:SF1">
    <property type="entry name" value="FAD-DEPENDENT PYRIDINE NUCLEOTIDE-DISULPHIDE OXIDOREDUCTASE"/>
    <property type="match status" value="1"/>
</dbReference>
<keyword evidence="6" id="KW-0560">Oxidoreductase</keyword>
<dbReference type="InterPro" id="IPR023753">
    <property type="entry name" value="FAD/NAD-binding_dom"/>
</dbReference>
<dbReference type="SUPFAM" id="SSF55424">
    <property type="entry name" value="FAD/NAD-linked reductases, dimerisation (C-terminal) domain"/>
    <property type="match status" value="1"/>
</dbReference>
<dbReference type="Pfam" id="PF09242">
    <property type="entry name" value="FCSD-flav_bind"/>
    <property type="match status" value="1"/>
</dbReference>
<dbReference type="InterPro" id="IPR036188">
    <property type="entry name" value="FAD/NAD-bd_sf"/>
</dbReference>
<dbReference type="Gene3D" id="3.90.760.10">
    <property type="entry name" value="Flavocytochrome c sulphide dehydrogenase, flavin-binding domain"/>
    <property type="match status" value="1"/>
</dbReference>
<dbReference type="SUPFAM" id="SSF51905">
    <property type="entry name" value="FAD/NAD(P)-binding domain"/>
    <property type="match status" value="2"/>
</dbReference>
<dbReference type="InterPro" id="IPR037092">
    <property type="entry name" value="FlavoCytC_S_DH_flav-bd_sf"/>
</dbReference>
<dbReference type="InterPro" id="IPR015323">
    <property type="entry name" value="FlavoCytC_S_DH_flav-bd"/>
</dbReference>
<name>A0A137SIF8_9GAMM</name>
<evidence type="ECO:0000259" key="5">
    <source>
        <dbReference type="Pfam" id="PF21706"/>
    </source>
</evidence>
<gene>
    <name evidence="6" type="ORF">J122_277</name>
</gene>
<dbReference type="InterPro" id="IPR016156">
    <property type="entry name" value="FAD/NAD-linked_Rdtase_dimer_sf"/>
</dbReference>
<dbReference type="PROSITE" id="PS51318">
    <property type="entry name" value="TAT"/>
    <property type="match status" value="1"/>
</dbReference>
<dbReference type="InterPro" id="IPR006311">
    <property type="entry name" value="TAT_signal"/>
</dbReference>
<evidence type="ECO:0000256" key="2">
    <source>
        <dbReference type="ARBA" id="ARBA00022827"/>
    </source>
</evidence>
<dbReference type="EMBL" id="LOCO01000001">
    <property type="protein sequence ID" value="KXO12228.1"/>
    <property type="molecule type" value="Genomic_DNA"/>
</dbReference>
<dbReference type="InterPro" id="IPR052541">
    <property type="entry name" value="SQRD"/>
</dbReference>
<feature type="domain" description="Flavocytochrome c sulphide dehydrogenase flavin-binding" evidence="4">
    <location>
        <begin position="370"/>
        <end position="436"/>
    </location>
</feature>
<feature type="domain" description="Sulfide dehydrogenase [flavocytochrome c] flavoprotein chain central" evidence="5">
    <location>
        <begin position="178"/>
        <end position="294"/>
    </location>
</feature>
<accession>A0A137SIF8</accession>
<evidence type="ECO:0000313" key="7">
    <source>
        <dbReference type="Proteomes" id="UP000070282"/>
    </source>
</evidence>
<dbReference type="EC" id="1.8.2.-" evidence="6"/>
<reference evidence="7" key="1">
    <citation type="submission" date="2015-12" db="EMBL/GenBank/DDBJ databases">
        <authorList>
            <person name="Lima A."/>
            <person name="Farahani Zayas N."/>
            <person name="Castro Da Silva M.A."/>
            <person name="Cabral A."/>
            <person name="Pessatti M.L."/>
        </authorList>
    </citation>
    <scope>NUCLEOTIDE SEQUENCE [LARGE SCALE GENOMIC DNA]</scope>
    <source>
        <strain evidence="7">LAMA 842</strain>
    </source>
</reference>
<evidence type="ECO:0000259" key="3">
    <source>
        <dbReference type="Pfam" id="PF07992"/>
    </source>
</evidence>
<keyword evidence="7" id="KW-1185">Reference proteome</keyword>
<dbReference type="Pfam" id="PF07992">
    <property type="entry name" value="Pyr_redox_2"/>
    <property type="match status" value="1"/>
</dbReference>
<protein>
    <submittedName>
        <fullName evidence="6">Sulfide dehydrogenase [flavocytochrome C] flavoprotein chain</fullName>
        <ecNumber evidence="6">1.8.2.-</ecNumber>
    </submittedName>
</protein>
<dbReference type="FunFam" id="3.50.50.60:FF:000234">
    <property type="entry name" value="Flavocytochrome C sulfide dehydrogenase"/>
    <property type="match status" value="1"/>
</dbReference>
<dbReference type="PANTHER" id="PTHR43755">
    <property type="match status" value="1"/>
</dbReference>
<evidence type="ECO:0000313" key="6">
    <source>
        <dbReference type="EMBL" id="KXO12228.1"/>
    </source>
</evidence>
<dbReference type="PROSITE" id="PS51257">
    <property type="entry name" value="PROKAR_LIPOPROTEIN"/>
    <property type="match status" value="1"/>
</dbReference>
<evidence type="ECO:0000256" key="1">
    <source>
        <dbReference type="ARBA" id="ARBA00022630"/>
    </source>
</evidence>
<dbReference type="Proteomes" id="UP000070282">
    <property type="component" value="Unassembled WGS sequence"/>
</dbReference>
<proteinExistence type="predicted"/>
<dbReference type="GO" id="GO:0016491">
    <property type="term" value="F:oxidoreductase activity"/>
    <property type="evidence" value="ECO:0007669"/>
    <property type="project" value="UniProtKB-KW"/>
</dbReference>
<dbReference type="Pfam" id="PF21706">
    <property type="entry name" value="FCSD_central"/>
    <property type="match status" value="1"/>
</dbReference>
<dbReference type="PATRIC" id="fig|1306954.6.peg.270"/>
<keyword evidence="2" id="KW-0274">FAD</keyword>
<sequence length="440" mass="47313">MTKSNIKNQGLNSSRRDLLKLMGAASALPLLGACSSLGGPASKDLSARVVVVGGGFGGATAAKYLKRNAPDLDVTLVEPNKVFYTCPFSNLVLAGMRTMDSISHNYNELRELGVRVVHTTAQDVDPVSRTVSLGDGSSIRYEKLLLSPGIDIRWNAIEGYDQAAAEQAPHAWKAGDQTRLLRRQIEAMDDGGVFVLTAPANPFRCPPGPYERASLVAHYLSQHKPRSKVLILDAKDNFSKQGLFMQGWKDVHGDRIEWVGLSGDGKVVRVDAGKREVETEFGTIHKASVLNVVPPQKAGFIADRAGVTNESGWVPVDPVTFESTQVKDIYVVGDATIAAPMPKSGFAANAQGKVAAAAIIAALEGQRPLEPSWANTCYSLINPEYGISVAAVYRIQEGLIHESSSGVSPSDANATFRKLEADYASGWYSAITQDTWGTRR</sequence>
<dbReference type="GO" id="GO:0050660">
    <property type="term" value="F:flavin adenine dinucleotide binding"/>
    <property type="evidence" value="ECO:0007669"/>
    <property type="project" value="InterPro"/>
</dbReference>
<dbReference type="AlphaFoldDB" id="A0A137SIF8"/>
<dbReference type="InterPro" id="IPR049386">
    <property type="entry name" value="FCSD_central"/>
</dbReference>